<dbReference type="EMBL" id="BGPR01116745">
    <property type="protein sequence ID" value="GBN07952.1"/>
    <property type="molecule type" value="Genomic_DNA"/>
</dbReference>
<comment type="caution">
    <text evidence="1">The sequence shown here is derived from an EMBL/GenBank/DDBJ whole genome shotgun (WGS) entry which is preliminary data.</text>
</comment>
<evidence type="ECO:0000313" key="1">
    <source>
        <dbReference type="EMBL" id="GBN07952.1"/>
    </source>
</evidence>
<protein>
    <submittedName>
        <fullName evidence="1">Uncharacterized protein</fullName>
    </submittedName>
</protein>
<dbReference type="AlphaFoldDB" id="A0A4Y2L0A5"/>
<dbReference type="Proteomes" id="UP000499080">
    <property type="component" value="Unassembled WGS sequence"/>
</dbReference>
<proteinExistence type="predicted"/>
<evidence type="ECO:0000313" key="2">
    <source>
        <dbReference type="Proteomes" id="UP000499080"/>
    </source>
</evidence>
<sequence>MSLGGLGKCICGFRSVNNAHQRADGAIVSRSPERCRDIWKAQRPRIAVRIPTSTVHNLEFTPKVCQATRRWIKSTQSCVRTACLPQILPEVRVIAAVGTRMSNVRTCKCICMRCSG</sequence>
<organism evidence="1 2">
    <name type="scientific">Araneus ventricosus</name>
    <name type="common">Orbweaver spider</name>
    <name type="synonym">Epeira ventricosa</name>
    <dbReference type="NCBI Taxonomy" id="182803"/>
    <lineage>
        <taxon>Eukaryota</taxon>
        <taxon>Metazoa</taxon>
        <taxon>Ecdysozoa</taxon>
        <taxon>Arthropoda</taxon>
        <taxon>Chelicerata</taxon>
        <taxon>Arachnida</taxon>
        <taxon>Araneae</taxon>
        <taxon>Araneomorphae</taxon>
        <taxon>Entelegynae</taxon>
        <taxon>Araneoidea</taxon>
        <taxon>Araneidae</taxon>
        <taxon>Araneus</taxon>
    </lineage>
</organism>
<reference evidence="1 2" key="1">
    <citation type="journal article" date="2019" name="Sci. Rep.">
        <title>Orb-weaving spider Araneus ventricosus genome elucidates the spidroin gene catalogue.</title>
        <authorList>
            <person name="Kono N."/>
            <person name="Nakamura H."/>
            <person name="Ohtoshi R."/>
            <person name="Moran D.A.P."/>
            <person name="Shinohara A."/>
            <person name="Yoshida Y."/>
            <person name="Fujiwara M."/>
            <person name="Mori M."/>
            <person name="Tomita M."/>
            <person name="Arakawa K."/>
        </authorList>
    </citation>
    <scope>NUCLEOTIDE SEQUENCE [LARGE SCALE GENOMIC DNA]</scope>
</reference>
<gene>
    <name evidence="1" type="ORF">AVEN_125677_1</name>
</gene>
<accession>A0A4Y2L0A5</accession>
<name>A0A4Y2L0A5_ARAVE</name>
<keyword evidence="2" id="KW-1185">Reference proteome</keyword>